<dbReference type="AlphaFoldDB" id="A0A1J4N9L9"/>
<feature type="domain" description="Aldehyde oxidase/xanthine dehydrogenase a/b hammerhead" evidence="1">
    <location>
        <begin position="238"/>
        <end position="317"/>
    </location>
</feature>
<dbReference type="Pfam" id="PF20256">
    <property type="entry name" value="MoCoBD_2"/>
    <property type="match status" value="2"/>
</dbReference>
<dbReference type="Proteomes" id="UP000033772">
    <property type="component" value="Unassembled WGS sequence"/>
</dbReference>
<dbReference type="GO" id="GO:0016491">
    <property type="term" value="F:oxidoreductase activity"/>
    <property type="evidence" value="ECO:0007669"/>
    <property type="project" value="InterPro"/>
</dbReference>
<organism evidence="2 3">
    <name type="scientific">Nocardioides luteus</name>
    <dbReference type="NCBI Taxonomy" id="1844"/>
    <lineage>
        <taxon>Bacteria</taxon>
        <taxon>Bacillati</taxon>
        <taxon>Actinomycetota</taxon>
        <taxon>Actinomycetes</taxon>
        <taxon>Propionibacteriales</taxon>
        <taxon>Nocardioidaceae</taxon>
        <taxon>Nocardioides</taxon>
    </lineage>
</organism>
<dbReference type="STRING" id="1844.UG56_003850"/>
<dbReference type="InterPro" id="IPR012368">
    <property type="entry name" value="OxRdtase_Mopterin-bd_su_IorB"/>
</dbReference>
<dbReference type="PANTHER" id="PTHR47495">
    <property type="entry name" value="ALDEHYDE DEHYDROGENASE"/>
    <property type="match status" value="1"/>
</dbReference>
<dbReference type="InterPro" id="IPR052516">
    <property type="entry name" value="N-heterocyclic_Hydroxylase"/>
</dbReference>
<name>A0A1J4N9L9_9ACTN</name>
<dbReference type="InterPro" id="IPR046867">
    <property type="entry name" value="AldOxase/xan_DH_MoCoBD2"/>
</dbReference>
<dbReference type="InterPro" id="IPR008274">
    <property type="entry name" value="AldOxase/xan_DH_MoCoBD1"/>
</dbReference>
<dbReference type="InterPro" id="IPR000674">
    <property type="entry name" value="Ald_Oxase/Xan_DH_a/b"/>
</dbReference>
<reference evidence="2" key="1">
    <citation type="submission" date="2016-10" db="EMBL/GenBank/DDBJ databases">
        <title>Draft Genome Sequence of Nocardioides luteus Strain BAFB, an Alkane-Degrading Bacterium Isolated from JP-7 Polluted Soil.</title>
        <authorList>
            <person name="Brown L."/>
            <person name="Ruiz O.N."/>
            <person name="Gunasekera T."/>
        </authorList>
    </citation>
    <scope>NUCLEOTIDE SEQUENCE [LARGE SCALE GENOMIC DNA]</scope>
    <source>
        <strain evidence="2">BAFB</strain>
    </source>
</reference>
<proteinExistence type="predicted"/>
<dbReference type="RefSeq" id="WP_045547584.1">
    <property type="nucleotide sequence ID" value="NZ_JZDQ02000004.1"/>
</dbReference>
<dbReference type="InterPro" id="IPR006311">
    <property type="entry name" value="TAT_signal"/>
</dbReference>
<evidence type="ECO:0000313" key="2">
    <source>
        <dbReference type="EMBL" id="OIJ28190.1"/>
    </source>
</evidence>
<dbReference type="Gene3D" id="3.30.365.10">
    <property type="entry name" value="Aldehyde oxidase/xanthine dehydrogenase, molybdopterin binding domain"/>
    <property type="match status" value="4"/>
</dbReference>
<dbReference type="PROSITE" id="PS51318">
    <property type="entry name" value="TAT"/>
    <property type="match status" value="1"/>
</dbReference>
<dbReference type="Gene3D" id="3.90.1170.50">
    <property type="entry name" value="Aldehyde oxidase/xanthine dehydrogenase, a/b hammerhead"/>
    <property type="match status" value="1"/>
</dbReference>
<evidence type="ECO:0000259" key="1">
    <source>
        <dbReference type="SMART" id="SM01008"/>
    </source>
</evidence>
<dbReference type="SMART" id="SM01008">
    <property type="entry name" value="Ald_Xan_dh_C"/>
    <property type="match status" value="1"/>
</dbReference>
<accession>A0A1J4N9L9</accession>
<keyword evidence="3" id="KW-1185">Reference proteome</keyword>
<dbReference type="SUPFAM" id="SSF56003">
    <property type="entry name" value="Molybdenum cofactor-binding domain"/>
    <property type="match status" value="2"/>
</dbReference>
<dbReference type="PANTHER" id="PTHR47495:SF1">
    <property type="entry name" value="BLL3820 PROTEIN"/>
    <property type="match status" value="1"/>
</dbReference>
<evidence type="ECO:0000313" key="3">
    <source>
        <dbReference type="Proteomes" id="UP000033772"/>
    </source>
</evidence>
<dbReference type="EMBL" id="JZDQ02000004">
    <property type="protein sequence ID" value="OIJ28190.1"/>
    <property type="molecule type" value="Genomic_DNA"/>
</dbReference>
<comment type="caution">
    <text evidence="2">The sequence shown here is derived from an EMBL/GenBank/DDBJ whole genome shotgun (WGS) entry which is preliminary data.</text>
</comment>
<sequence>MSTHPETSPGLSVSGLAEHELGRRRFVGYLLAAATVTGAAQIGIGLGTPAAAVVPGVPQPADLYDLNDLLTDAARPTANLIQVVVEEDGTASFELPRAEVGQGITTSIAMLIAEELDLPLGKVHVTLSKARPELIWNQMTGGSNTIHAMYTPVRVAAAIARKALLDAAAIALAQPHDTLSVYEGVISAPGGASISYGELATSAAALVTKAVDVELKPKSDFAVIGTPRRRKDALDAVTGKKQFAMDIDVPDALPAMVCRAPEHNGTVKSVRNQKDVEAMPGVTHVVTIPTGVAVRAKTFGQCINAIRALDVEWNPGSVSGRSDADVLEELRGIQRPMAVPNVEELLGTVTDAVGGLAGGLTAADVKTLDTDYVFYTRSGSPLETNCAVADVRADKATIWAGSKTPIVAAESIALELGLAPTAVTFNVMESGGSFGRKLFWDAALEAALISQKCQAPVRLMWHRADEPRQGRNHPMATSRVRTVWAGDNILSVEQQHTCTATDYRHGFGEILTSSAISLPAGVSNLGVSETIFVTSQQVPYDFGVTTQGLMETTSRAINSGAVRNVYSPDVRTALELTVDQIAKRMRLSPVEFRLKYAKEDRLRRVIKQVAAAGSWGRSMPAGTAQGIAIHQEYKGYSACLVEIDCRPETVGRKVYHGVTGPRVTKVTFAIDCGEVINPKGVEAQMQGGIMDGIALALTASTHLEDGHYLEASWDNYFYTRQWNTPPDVRVFVMDPVTDIPGGAGEAGVAASFAAVACAYARATGTTPTSFPINHHDPIGFEVKSFVPPVPASPTDGLSHTY</sequence>
<protein>
    <submittedName>
        <fullName evidence="2">Isoquinoline 1-oxidoreductase</fullName>
    </submittedName>
</protein>
<dbReference type="InterPro" id="IPR037165">
    <property type="entry name" value="AldOxase/xan_DH_Mopterin-bd_sf"/>
</dbReference>
<dbReference type="PIRSF" id="PIRSF036389">
    <property type="entry name" value="IOR_B"/>
    <property type="match status" value="1"/>
</dbReference>
<gene>
    <name evidence="2" type="ORF">UG56_003850</name>
</gene>
<dbReference type="Pfam" id="PF02738">
    <property type="entry name" value="MoCoBD_1"/>
    <property type="match status" value="1"/>
</dbReference>